<gene>
    <name evidence="2" type="ORF">MAPG_06811</name>
</gene>
<feature type="region of interest" description="Disordered" evidence="1">
    <location>
        <begin position="76"/>
        <end position="109"/>
    </location>
</feature>
<organism evidence="2">
    <name type="scientific">Magnaporthiopsis poae (strain ATCC 64411 / 73-15)</name>
    <name type="common">Kentucky bluegrass fungus</name>
    <name type="synonym">Magnaporthe poae</name>
    <dbReference type="NCBI Taxonomy" id="644358"/>
    <lineage>
        <taxon>Eukaryota</taxon>
        <taxon>Fungi</taxon>
        <taxon>Dikarya</taxon>
        <taxon>Ascomycota</taxon>
        <taxon>Pezizomycotina</taxon>
        <taxon>Sordariomycetes</taxon>
        <taxon>Sordariomycetidae</taxon>
        <taxon>Magnaporthales</taxon>
        <taxon>Magnaporthaceae</taxon>
        <taxon>Magnaporthiopsis</taxon>
    </lineage>
</organism>
<sequence length="109" mass="12266">ELSPRSIFGNTYWAPDGTWIYPVVAADDKGGSGDREDHVLFRDVVEAHPLVSRWRAVVQEEMERWGIDKSVLFRDEDNTAGDETAQAQLPTAKTTSTTAQPKMMDALQW</sequence>
<accession>A0A0H2TUD7</accession>
<name>A0A0H2TUD7_MAGP6</name>
<feature type="compositionally biased region" description="Polar residues" evidence="1">
    <location>
        <begin position="85"/>
        <end position="100"/>
    </location>
</feature>
<dbReference type="EMBL" id="GL876970">
    <property type="protein sequence ID" value="KLU87820.1"/>
    <property type="molecule type" value="Genomic_DNA"/>
</dbReference>
<dbReference type="AlphaFoldDB" id="A0A0H2TUD7"/>
<feature type="non-terminal residue" evidence="2">
    <location>
        <position position="1"/>
    </location>
</feature>
<reference evidence="2" key="1">
    <citation type="submission" date="2010-05" db="EMBL/GenBank/DDBJ databases">
        <title>The Genome Sequence of Magnaporthe poae strain ATCC 64411.</title>
        <authorList>
            <consortium name="The Broad Institute Genome Sequencing Platform"/>
            <consortium name="Broad Institute Genome Sequencing Center for Infectious Disease"/>
            <person name="Ma L.-J."/>
            <person name="Dead R."/>
            <person name="Young S."/>
            <person name="Zeng Q."/>
            <person name="Koehrsen M."/>
            <person name="Alvarado L."/>
            <person name="Berlin A."/>
            <person name="Chapman S.B."/>
            <person name="Chen Z."/>
            <person name="Freedman E."/>
            <person name="Gellesch M."/>
            <person name="Goldberg J."/>
            <person name="Griggs A."/>
            <person name="Gujja S."/>
            <person name="Heilman E.R."/>
            <person name="Heiman D."/>
            <person name="Hepburn T."/>
            <person name="Howarth C."/>
            <person name="Jen D."/>
            <person name="Larson L."/>
            <person name="Mehta T."/>
            <person name="Neiman D."/>
            <person name="Pearson M."/>
            <person name="Roberts A."/>
            <person name="Saif S."/>
            <person name="Shea T."/>
            <person name="Shenoy N."/>
            <person name="Sisk P."/>
            <person name="Stolte C."/>
            <person name="Sykes S."/>
            <person name="Walk T."/>
            <person name="White J."/>
            <person name="Yandava C."/>
            <person name="Haas B."/>
            <person name="Nusbaum C."/>
            <person name="Birren B."/>
        </authorList>
    </citation>
    <scope>NUCLEOTIDE SEQUENCE</scope>
    <source>
        <strain evidence="2">ATCC 64411</strain>
    </source>
</reference>
<proteinExistence type="predicted"/>
<dbReference type="OrthoDB" id="20086at2759"/>
<evidence type="ECO:0000313" key="2">
    <source>
        <dbReference type="EMBL" id="KLU87820.1"/>
    </source>
</evidence>
<evidence type="ECO:0000256" key="1">
    <source>
        <dbReference type="SAM" id="MobiDB-lite"/>
    </source>
</evidence>
<protein>
    <submittedName>
        <fullName evidence="2">Uncharacterized protein</fullName>
    </submittedName>
</protein>
<reference evidence="2" key="2">
    <citation type="submission" date="2011-03" db="EMBL/GenBank/DDBJ databases">
        <title>Annotation of Magnaporthe poae ATCC 64411.</title>
        <authorList>
            <person name="Ma L.-J."/>
            <person name="Dead R."/>
            <person name="Young S.K."/>
            <person name="Zeng Q."/>
            <person name="Gargeya S."/>
            <person name="Fitzgerald M."/>
            <person name="Haas B."/>
            <person name="Abouelleil A."/>
            <person name="Alvarado L."/>
            <person name="Arachchi H.M."/>
            <person name="Berlin A."/>
            <person name="Brown A."/>
            <person name="Chapman S.B."/>
            <person name="Chen Z."/>
            <person name="Dunbar C."/>
            <person name="Freedman E."/>
            <person name="Gearin G."/>
            <person name="Gellesch M."/>
            <person name="Goldberg J."/>
            <person name="Griggs A."/>
            <person name="Gujja S."/>
            <person name="Heiman D."/>
            <person name="Howarth C."/>
            <person name="Larson L."/>
            <person name="Lui A."/>
            <person name="MacDonald P.J.P."/>
            <person name="Mehta T."/>
            <person name="Montmayeur A."/>
            <person name="Murphy C."/>
            <person name="Neiman D."/>
            <person name="Pearson M."/>
            <person name="Priest M."/>
            <person name="Roberts A."/>
            <person name="Saif S."/>
            <person name="Shea T."/>
            <person name="Shenoy N."/>
            <person name="Sisk P."/>
            <person name="Stolte C."/>
            <person name="Sykes S."/>
            <person name="Yandava C."/>
            <person name="Wortman J."/>
            <person name="Nusbaum C."/>
            <person name="Birren B."/>
        </authorList>
    </citation>
    <scope>NUCLEOTIDE SEQUENCE</scope>
    <source>
        <strain evidence="2">ATCC 64411</strain>
    </source>
</reference>
<dbReference type="VEuPathDB" id="FungiDB:MAPG_06811"/>